<dbReference type="AlphaFoldDB" id="A0A4Y7J9B2"/>
<reference evidence="1 2" key="1">
    <citation type="journal article" date="2018" name="Science">
        <title>The opium poppy genome and morphinan production.</title>
        <authorList>
            <person name="Guo L."/>
            <person name="Winzer T."/>
            <person name="Yang X."/>
            <person name="Li Y."/>
            <person name="Ning Z."/>
            <person name="He Z."/>
            <person name="Teodor R."/>
            <person name="Lu Y."/>
            <person name="Bowser T.A."/>
            <person name="Graham I.A."/>
            <person name="Ye K."/>
        </authorList>
    </citation>
    <scope>NUCLEOTIDE SEQUENCE [LARGE SCALE GENOMIC DNA]</scope>
    <source>
        <strain evidence="2">cv. HN1</strain>
        <tissue evidence="1">Leaves</tissue>
    </source>
</reference>
<sequence>MKPVSAVICHKEDTLLYRIGLKESVANMKASICSSWCEFSPLSMEIFHIVGDQLKVNQSDFDLQSAALFTLFHNLPTLQLHVRHKSERSSSRSSRIIDIDQPRSSEIIFFEKPRVDYDVTNKVKEP</sequence>
<accession>A0A4Y7J9B2</accession>
<organism evidence="1 2">
    <name type="scientific">Papaver somniferum</name>
    <name type="common">Opium poppy</name>
    <dbReference type="NCBI Taxonomy" id="3469"/>
    <lineage>
        <taxon>Eukaryota</taxon>
        <taxon>Viridiplantae</taxon>
        <taxon>Streptophyta</taxon>
        <taxon>Embryophyta</taxon>
        <taxon>Tracheophyta</taxon>
        <taxon>Spermatophyta</taxon>
        <taxon>Magnoliopsida</taxon>
        <taxon>Ranunculales</taxon>
        <taxon>Papaveraceae</taxon>
        <taxon>Papaveroideae</taxon>
        <taxon>Papaver</taxon>
    </lineage>
</organism>
<proteinExistence type="predicted"/>
<gene>
    <name evidence="1" type="ORF">C5167_015062</name>
</gene>
<dbReference type="Proteomes" id="UP000316621">
    <property type="component" value="Chromosome 3"/>
</dbReference>
<protein>
    <submittedName>
        <fullName evidence="1">Uncharacterized protein</fullName>
    </submittedName>
</protein>
<evidence type="ECO:0000313" key="2">
    <source>
        <dbReference type="Proteomes" id="UP000316621"/>
    </source>
</evidence>
<dbReference type="Gramene" id="RZC56205">
    <property type="protein sequence ID" value="RZC56205"/>
    <property type="gene ID" value="C5167_015062"/>
</dbReference>
<dbReference type="EMBL" id="CM010717">
    <property type="protein sequence ID" value="RZC56205.1"/>
    <property type="molecule type" value="Genomic_DNA"/>
</dbReference>
<evidence type="ECO:0000313" key="1">
    <source>
        <dbReference type="EMBL" id="RZC56205.1"/>
    </source>
</evidence>
<keyword evidence="2" id="KW-1185">Reference proteome</keyword>
<name>A0A4Y7J9B2_PAPSO</name>